<protein>
    <recommendedName>
        <fullName evidence="2">MvaT DNA-binding domain-containing protein</fullName>
    </recommendedName>
</protein>
<dbReference type="CDD" id="cd16170">
    <property type="entry name" value="MvaT_DBD"/>
    <property type="match status" value="1"/>
</dbReference>
<evidence type="ECO:0000313" key="3">
    <source>
        <dbReference type="EMBL" id="MBB4861437.1"/>
    </source>
</evidence>
<gene>
    <name evidence="3" type="ORF">HNP46_000248</name>
</gene>
<dbReference type="Pfam" id="PF22055">
    <property type="entry name" value="MvaT_DBD"/>
    <property type="match status" value="1"/>
</dbReference>
<dbReference type="Proteomes" id="UP000566995">
    <property type="component" value="Unassembled WGS sequence"/>
</dbReference>
<evidence type="ECO:0000313" key="4">
    <source>
        <dbReference type="Proteomes" id="UP000566995"/>
    </source>
</evidence>
<feature type="domain" description="MvaT DNA-binding" evidence="2">
    <location>
        <begin position="83"/>
        <end position="119"/>
    </location>
</feature>
<dbReference type="NCBIfam" id="NF041859">
    <property type="entry name" value="silencer_MvaTU"/>
    <property type="match status" value="1"/>
</dbReference>
<feature type="region of interest" description="Disordered" evidence="1">
    <location>
        <begin position="64"/>
        <end position="103"/>
    </location>
</feature>
<dbReference type="RefSeq" id="WP_184585703.1">
    <property type="nucleotide sequence ID" value="NZ_JACHLI010000001.1"/>
</dbReference>
<dbReference type="InterPro" id="IPR035616">
    <property type="entry name" value="MvaT_DBD"/>
</dbReference>
<feature type="compositionally biased region" description="Basic and acidic residues" evidence="1">
    <location>
        <begin position="64"/>
        <end position="73"/>
    </location>
</feature>
<reference evidence="3 4" key="1">
    <citation type="submission" date="2020-08" db="EMBL/GenBank/DDBJ databases">
        <title>Functional genomics of gut bacteria from endangered species of beetles.</title>
        <authorList>
            <person name="Carlos-Shanley C."/>
        </authorList>
    </citation>
    <scope>NUCLEOTIDE SEQUENCE [LARGE SCALE GENOMIC DNA]</scope>
    <source>
        <strain evidence="3 4">S00179</strain>
    </source>
</reference>
<sequence length="123" mass="13502">MSKLAEFRAAEEALKQQLARLEALKNDPKLKTQIQIIEKVEALCVAEGVSLEDLHALLSEKTGKGVKAADGRTGRKNAPRATKVYKNPHNGETIETKGGNHKGLKEWKAKWGAEAVESWKTQG</sequence>
<comment type="caution">
    <text evidence="3">The sequence shown here is derived from an EMBL/GenBank/DDBJ whole genome shotgun (WGS) entry which is preliminary data.</text>
</comment>
<proteinExistence type="predicted"/>
<name>A0A7W7KEL8_PSENT</name>
<evidence type="ECO:0000259" key="2">
    <source>
        <dbReference type="Pfam" id="PF22055"/>
    </source>
</evidence>
<organism evidence="3 4">
    <name type="scientific">Pseudomonas nitroreducens</name>
    <dbReference type="NCBI Taxonomy" id="46680"/>
    <lineage>
        <taxon>Bacteria</taxon>
        <taxon>Pseudomonadati</taxon>
        <taxon>Pseudomonadota</taxon>
        <taxon>Gammaproteobacteria</taxon>
        <taxon>Pseudomonadales</taxon>
        <taxon>Pseudomonadaceae</taxon>
        <taxon>Pseudomonas</taxon>
    </lineage>
</organism>
<accession>A0A7W7KEL8</accession>
<dbReference type="EMBL" id="JACHLI010000001">
    <property type="protein sequence ID" value="MBB4861437.1"/>
    <property type="molecule type" value="Genomic_DNA"/>
</dbReference>
<evidence type="ECO:0000256" key="1">
    <source>
        <dbReference type="SAM" id="MobiDB-lite"/>
    </source>
</evidence>
<dbReference type="AlphaFoldDB" id="A0A7W7KEL8"/>